<evidence type="ECO:0000256" key="1">
    <source>
        <dbReference type="ARBA" id="ARBA00022737"/>
    </source>
</evidence>
<keyword evidence="4" id="KW-1185">Reference proteome</keyword>
<dbReference type="PANTHER" id="PTHR47942">
    <property type="entry name" value="TETRATRICOPEPTIDE REPEAT (TPR)-LIKE SUPERFAMILY PROTEIN-RELATED"/>
    <property type="match status" value="1"/>
</dbReference>
<name>A0A9P8ULL6_9PEZI</name>
<reference evidence="3" key="1">
    <citation type="journal article" date="2021" name="Nat. Commun.">
        <title>Genetic determinants of endophytism in the Arabidopsis root mycobiome.</title>
        <authorList>
            <person name="Mesny F."/>
            <person name="Miyauchi S."/>
            <person name="Thiergart T."/>
            <person name="Pickel B."/>
            <person name="Atanasova L."/>
            <person name="Karlsson M."/>
            <person name="Huettel B."/>
            <person name="Barry K.W."/>
            <person name="Haridas S."/>
            <person name="Chen C."/>
            <person name="Bauer D."/>
            <person name="Andreopoulos W."/>
            <person name="Pangilinan J."/>
            <person name="LaButti K."/>
            <person name="Riley R."/>
            <person name="Lipzen A."/>
            <person name="Clum A."/>
            <person name="Drula E."/>
            <person name="Henrissat B."/>
            <person name="Kohler A."/>
            <person name="Grigoriev I.V."/>
            <person name="Martin F.M."/>
            <person name="Hacquard S."/>
        </authorList>
    </citation>
    <scope>NUCLEOTIDE SEQUENCE</scope>
    <source>
        <strain evidence="3">MPI-SDFR-AT-0073</strain>
    </source>
</reference>
<dbReference type="AlphaFoldDB" id="A0A9P8ULL6"/>
<dbReference type="GeneID" id="70131685"/>
<organism evidence="3 4">
    <name type="scientific">Truncatella angustata</name>
    <dbReference type="NCBI Taxonomy" id="152316"/>
    <lineage>
        <taxon>Eukaryota</taxon>
        <taxon>Fungi</taxon>
        <taxon>Dikarya</taxon>
        <taxon>Ascomycota</taxon>
        <taxon>Pezizomycotina</taxon>
        <taxon>Sordariomycetes</taxon>
        <taxon>Xylariomycetidae</taxon>
        <taxon>Amphisphaeriales</taxon>
        <taxon>Sporocadaceae</taxon>
        <taxon>Truncatella</taxon>
    </lineage>
</organism>
<evidence type="ECO:0000313" key="4">
    <source>
        <dbReference type="Proteomes" id="UP000758603"/>
    </source>
</evidence>
<evidence type="ECO:0000313" key="3">
    <source>
        <dbReference type="EMBL" id="KAH6654431.1"/>
    </source>
</evidence>
<accession>A0A9P8ULL6</accession>
<dbReference type="Gene3D" id="1.25.40.10">
    <property type="entry name" value="Tetratricopeptide repeat domain"/>
    <property type="match status" value="2"/>
</dbReference>
<evidence type="ECO:0008006" key="5">
    <source>
        <dbReference type="Google" id="ProtNLM"/>
    </source>
</evidence>
<dbReference type="InterPro" id="IPR002885">
    <property type="entry name" value="PPR_rpt"/>
</dbReference>
<dbReference type="Proteomes" id="UP000758603">
    <property type="component" value="Unassembled WGS sequence"/>
</dbReference>
<protein>
    <recommendedName>
        <fullName evidence="5">Pentatricopeptide repeat-containing protein</fullName>
    </recommendedName>
</protein>
<dbReference type="EMBL" id="JAGPXC010000004">
    <property type="protein sequence ID" value="KAH6654431.1"/>
    <property type="molecule type" value="Genomic_DNA"/>
</dbReference>
<comment type="caution">
    <text evidence="3">The sequence shown here is derived from an EMBL/GenBank/DDBJ whole genome shotgun (WGS) entry which is preliminary data.</text>
</comment>
<dbReference type="Pfam" id="PF13041">
    <property type="entry name" value="PPR_2"/>
    <property type="match status" value="1"/>
</dbReference>
<dbReference type="OrthoDB" id="185373at2759"/>
<dbReference type="Pfam" id="PF13812">
    <property type="entry name" value="PPR_3"/>
    <property type="match status" value="1"/>
</dbReference>
<sequence length="657" mass="74312">MFACRACTRRALAVLLESSLPAELSQATSSRCPPIPNHSARRTYATGAVAAKEDAFSSVQQSEHVPGSRKQKTVVPKATERAVKKQMEFLNDPFHFGKEVEKALAKDRFEEAALLTRNASKNHRLTVAWNHLIDYQMRNLKLHAAIKLYNEMKKRAQFPNAQTYTIIFRGCAISPHPKLAVAEAIKLYNNMLAGDRISPNIVHLNAVLQVCAKAKDIETMFTVIKTADAKLRTPNNLTYTTVLNALRAVVDVPLDRSTPTQELSPEKQQAIQRAKAIWEEIIQKWRDASIFIDEELVCAMGRILLMGGFHDNDAIFSLVEQTMGITKEPERLSSLAWKGLKEERASQAEAQDEKAAQVPTTSSVPVATKDDSKPSATQVRPGKNSLSMVMTAIENTGKANLARRYWIVFTKNFGVEPDAHNWYALFRALRRGKSSTKTAEYLAEMPKVMMSAKLFRIAMLTCVRDNLNKSSFNNATQILETMLTTMRIPDLYVLRTYLRVAYANKRLFEEMAVQNKDANASKLAWGRQMCVALENLWEPYHIVVKQLSHGGLADVPEKNFVEEKERSVWVQEANQRAELAALARKMIAAHDRLIFENMLPPAVAKRLAPRRNALNRFVVKYFEDRERFEPGWNRKVEEIQANKEDDEDFDFGGKGGW</sequence>
<dbReference type="InterPro" id="IPR051222">
    <property type="entry name" value="PPR/CCM1_RNA-binding"/>
</dbReference>
<keyword evidence="1" id="KW-0677">Repeat</keyword>
<dbReference type="InterPro" id="IPR011990">
    <property type="entry name" value="TPR-like_helical_dom_sf"/>
</dbReference>
<feature type="compositionally biased region" description="Basic and acidic residues" evidence="2">
    <location>
        <begin position="343"/>
        <end position="355"/>
    </location>
</feature>
<evidence type="ECO:0000256" key="2">
    <source>
        <dbReference type="SAM" id="MobiDB-lite"/>
    </source>
</evidence>
<feature type="region of interest" description="Disordered" evidence="2">
    <location>
        <begin position="343"/>
        <end position="381"/>
    </location>
</feature>
<proteinExistence type="predicted"/>
<gene>
    <name evidence="3" type="ORF">BKA67DRAFT_565155</name>
</gene>
<dbReference type="PANTHER" id="PTHR47942:SF63">
    <property type="entry name" value="PENTATRICOPEPTIDE REPEAT-CONTAINING PROTEIN"/>
    <property type="match status" value="1"/>
</dbReference>
<dbReference type="RefSeq" id="XP_045958701.1">
    <property type="nucleotide sequence ID" value="XM_046102793.1"/>
</dbReference>